<dbReference type="PANTHER" id="PTHR21193">
    <property type="entry name" value="OXIDOREDUCTASE-LIKE DOMAIN-CONTAINING PROTEIN 1"/>
    <property type="match status" value="1"/>
</dbReference>
<evidence type="ECO:0000313" key="4">
    <source>
        <dbReference type="Proteomes" id="UP001565368"/>
    </source>
</evidence>
<comment type="caution">
    <text evidence="3">The sequence shown here is derived from an EMBL/GenBank/DDBJ whole genome shotgun (WGS) entry which is preliminary data.</text>
</comment>
<feature type="domain" description="Oxidoreductase-like" evidence="2">
    <location>
        <begin position="95"/>
        <end position="140"/>
    </location>
</feature>
<name>A0ABR3PY34_9TREE</name>
<protein>
    <recommendedName>
        <fullName evidence="2">Oxidoreductase-like domain-containing protein</fullName>
    </recommendedName>
</protein>
<dbReference type="InterPro" id="IPR019180">
    <property type="entry name" value="Oxidoreductase-like_N"/>
</dbReference>
<keyword evidence="4" id="KW-1185">Reference proteome</keyword>
<feature type="region of interest" description="Disordered" evidence="1">
    <location>
        <begin position="20"/>
        <end position="89"/>
    </location>
</feature>
<reference evidence="3 4" key="1">
    <citation type="submission" date="2023-08" db="EMBL/GenBank/DDBJ databases">
        <title>Annotated Genome Sequence of Vanrija albida AlHP1.</title>
        <authorList>
            <person name="Herzog R."/>
        </authorList>
    </citation>
    <scope>NUCLEOTIDE SEQUENCE [LARGE SCALE GENOMIC DNA]</scope>
    <source>
        <strain evidence="3 4">AlHP1</strain>
    </source>
</reference>
<evidence type="ECO:0000313" key="3">
    <source>
        <dbReference type="EMBL" id="KAL1407351.1"/>
    </source>
</evidence>
<dbReference type="Proteomes" id="UP001565368">
    <property type="component" value="Unassembled WGS sequence"/>
</dbReference>
<proteinExistence type="predicted"/>
<dbReference type="RefSeq" id="XP_069207295.1">
    <property type="nucleotide sequence ID" value="XM_069355224.1"/>
</dbReference>
<dbReference type="InterPro" id="IPR039251">
    <property type="entry name" value="OXLD1"/>
</dbReference>
<dbReference type="Pfam" id="PF09791">
    <property type="entry name" value="Oxidored-like"/>
    <property type="match status" value="1"/>
</dbReference>
<gene>
    <name evidence="3" type="ORF">Q8F55_006773</name>
</gene>
<dbReference type="GeneID" id="95987816"/>
<accession>A0ABR3PY34</accession>
<sequence length="192" mass="19918">MIGAATTRAVRIRIAGLRRAARSVHATPPTARDLGAKYRRPKLVPSLPPPPPAPPNELPRAANELPRPNELPQIPGVNDLTPLHASPPSGPEVLVAGVHIPPKPVPPGAEDCCMNGCVNCVYTLYADDMEVYTAAVSDARAALKKSGVPELEWPDAVKSESGGGAAAAAAPQPADPAMAAFMALEAKLKSSH</sequence>
<dbReference type="PANTHER" id="PTHR21193:SF3">
    <property type="entry name" value="OXIDOREDUCTASE-LIKE DOMAIN-CONTAINING PROTEIN 1"/>
    <property type="match status" value="1"/>
</dbReference>
<evidence type="ECO:0000259" key="2">
    <source>
        <dbReference type="Pfam" id="PF09791"/>
    </source>
</evidence>
<organism evidence="3 4">
    <name type="scientific">Vanrija albida</name>
    <dbReference type="NCBI Taxonomy" id="181172"/>
    <lineage>
        <taxon>Eukaryota</taxon>
        <taxon>Fungi</taxon>
        <taxon>Dikarya</taxon>
        <taxon>Basidiomycota</taxon>
        <taxon>Agaricomycotina</taxon>
        <taxon>Tremellomycetes</taxon>
        <taxon>Trichosporonales</taxon>
        <taxon>Trichosporonaceae</taxon>
        <taxon>Vanrija</taxon>
    </lineage>
</organism>
<feature type="compositionally biased region" description="Pro residues" evidence="1">
    <location>
        <begin position="46"/>
        <end position="57"/>
    </location>
</feature>
<dbReference type="EMBL" id="JBBXJM010000005">
    <property type="protein sequence ID" value="KAL1407351.1"/>
    <property type="molecule type" value="Genomic_DNA"/>
</dbReference>
<evidence type="ECO:0000256" key="1">
    <source>
        <dbReference type="SAM" id="MobiDB-lite"/>
    </source>
</evidence>